<feature type="compositionally biased region" description="Basic and acidic residues" evidence="5">
    <location>
        <begin position="516"/>
        <end position="533"/>
    </location>
</feature>
<feature type="domain" description="THO complex subunitTHOC2 C-terminal" evidence="6">
    <location>
        <begin position="1174"/>
        <end position="1479"/>
    </location>
</feature>
<feature type="compositionally biased region" description="Low complexity" evidence="5">
    <location>
        <begin position="1573"/>
        <end position="1585"/>
    </location>
</feature>
<dbReference type="GO" id="GO:0006397">
    <property type="term" value="P:mRNA processing"/>
    <property type="evidence" value="ECO:0007669"/>
    <property type="project" value="InterPro"/>
</dbReference>
<feature type="compositionally biased region" description="Low complexity" evidence="5">
    <location>
        <begin position="1132"/>
        <end position="1147"/>
    </location>
</feature>
<dbReference type="GO" id="GO:0000445">
    <property type="term" value="C:THO complex part of transcription export complex"/>
    <property type="evidence" value="ECO:0007669"/>
    <property type="project" value="TreeGrafter"/>
</dbReference>
<dbReference type="Pfam" id="PF11262">
    <property type="entry name" value="Tho2"/>
    <property type="match status" value="1"/>
</dbReference>
<feature type="region of interest" description="Disordered" evidence="5">
    <location>
        <begin position="1"/>
        <end position="43"/>
    </location>
</feature>
<feature type="compositionally biased region" description="Polar residues" evidence="5">
    <location>
        <begin position="2092"/>
        <end position="2104"/>
    </location>
</feature>
<feature type="compositionally biased region" description="Low complexity" evidence="5">
    <location>
        <begin position="2105"/>
        <end position="2126"/>
    </location>
</feature>
<accession>A0A5M8PRC1</accession>
<dbReference type="OrthoDB" id="29024at2759"/>
<protein>
    <recommendedName>
        <fullName evidence="3">THO complex subunit 2</fullName>
    </recommendedName>
</protein>
<feature type="compositionally biased region" description="Basic and acidic residues" evidence="5">
    <location>
        <begin position="1742"/>
        <end position="1759"/>
    </location>
</feature>
<feature type="compositionally biased region" description="Polar residues" evidence="5">
    <location>
        <begin position="1670"/>
        <end position="1679"/>
    </location>
</feature>
<dbReference type="Pfam" id="PF16134">
    <property type="entry name" value="THOC2_N"/>
    <property type="match status" value="1"/>
</dbReference>
<feature type="domain" description="THO complex subunitTHOC2 N-terminal" evidence="7">
    <location>
        <begin position="797"/>
        <end position="872"/>
    </location>
</feature>
<dbReference type="InterPro" id="IPR032302">
    <property type="entry name" value="THOC2_N"/>
</dbReference>
<reference evidence="9 10" key="1">
    <citation type="submission" date="2019-09" db="EMBL/GenBank/DDBJ databases">
        <title>The hologenome of the rock-dwelling lichen Lasallia pustulata.</title>
        <authorList>
            <person name="Greshake Tzovaras B."/>
            <person name="Segers F."/>
            <person name="Bicker A."/>
            <person name="Dal Grande F."/>
            <person name="Otte J."/>
            <person name="Hankeln T."/>
            <person name="Schmitt I."/>
            <person name="Ebersberger I."/>
        </authorList>
    </citation>
    <scope>NUCLEOTIDE SEQUENCE [LARGE SCALE GENOMIC DNA]</scope>
    <source>
        <strain evidence="9">A1-1</strain>
    </source>
</reference>
<feature type="compositionally biased region" description="Polar residues" evidence="5">
    <location>
        <begin position="2135"/>
        <end position="2151"/>
    </location>
</feature>
<evidence type="ECO:0000256" key="3">
    <source>
        <dbReference type="ARBA" id="ARBA00019596"/>
    </source>
</evidence>
<feature type="compositionally biased region" description="Basic and acidic residues" evidence="5">
    <location>
        <begin position="1919"/>
        <end position="1934"/>
    </location>
</feature>
<organism evidence="9 10">
    <name type="scientific">Lasallia pustulata</name>
    <dbReference type="NCBI Taxonomy" id="136370"/>
    <lineage>
        <taxon>Eukaryota</taxon>
        <taxon>Fungi</taxon>
        <taxon>Dikarya</taxon>
        <taxon>Ascomycota</taxon>
        <taxon>Pezizomycotina</taxon>
        <taxon>Lecanoromycetes</taxon>
        <taxon>OSLEUM clade</taxon>
        <taxon>Umbilicariomycetidae</taxon>
        <taxon>Umbilicariales</taxon>
        <taxon>Umbilicariaceae</taxon>
        <taxon>Lasallia</taxon>
    </lineage>
</organism>
<feature type="compositionally biased region" description="Basic and acidic residues" evidence="5">
    <location>
        <begin position="2387"/>
        <end position="2398"/>
    </location>
</feature>
<feature type="region of interest" description="Disordered" evidence="5">
    <location>
        <begin position="499"/>
        <end position="538"/>
    </location>
</feature>
<feature type="compositionally biased region" description="Polar residues" evidence="5">
    <location>
        <begin position="2019"/>
        <end position="2035"/>
    </location>
</feature>
<dbReference type="Pfam" id="PF11732">
    <property type="entry name" value="Thoc2"/>
    <property type="match status" value="1"/>
</dbReference>
<dbReference type="InterPro" id="IPR040007">
    <property type="entry name" value="Tho2"/>
</dbReference>
<dbReference type="GO" id="GO:0003729">
    <property type="term" value="F:mRNA binding"/>
    <property type="evidence" value="ECO:0007669"/>
    <property type="project" value="TreeGrafter"/>
</dbReference>
<feature type="region of interest" description="Disordered" evidence="5">
    <location>
        <begin position="1571"/>
        <end position="2430"/>
    </location>
</feature>
<name>A0A5M8PRC1_9LECA</name>
<feature type="compositionally biased region" description="Basic and acidic residues" evidence="5">
    <location>
        <begin position="1690"/>
        <end position="1718"/>
    </location>
</feature>
<gene>
    <name evidence="9" type="ORF">FRX48_04523</name>
</gene>
<comment type="caution">
    <text evidence="9">The sequence shown here is derived from an EMBL/GenBank/DDBJ whole genome shotgun (WGS) entry which is preliminary data.</text>
</comment>
<evidence type="ECO:0000256" key="4">
    <source>
        <dbReference type="ARBA" id="ARBA00023242"/>
    </source>
</evidence>
<dbReference type="PANTHER" id="PTHR21597">
    <property type="entry name" value="THO2 PROTEIN"/>
    <property type="match status" value="1"/>
</dbReference>
<dbReference type="EMBL" id="VXIT01000007">
    <property type="protein sequence ID" value="KAA6411243.1"/>
    <property type="molecule type" value="Genomic_DNA"/>
</dbReference>
<feature type="compositionally biased region" description="Basic and acidic residues" evidence="5">
    <location>
        <begin position="2409"/>
        <end position="2424"/>
    </location>
</feature>
<evidence type="ECO:0000256" key="5">
    <source>
        <dbReference type="SAM" id="MobiDB-lite"/>
    </source>
</evidence>
<feature type="compositionally biased region" description="Basic and acidic residues" evidence="5">
    <location>
        <begin position="1773"/>
        <end position="1804"/>
    </location>
</feature>
<feature type="compositionally biased region" description="Basic and acidic residues" evidence="5">
    <location>
        <begin position="2350"/>
        <end position="2374"/>
    </location>
</feature>
<feature type="compositionally biased region" description="Polar residues" evidence="5">
    <location>
        <begin position="1971"/>
        <end position="1981"/>
    </location>
</feature>
<evidence type="ECO:0000259" key="7">
    <source>
        <dbReference type="Pfam" id="PF11732"/>
    </source>
</evidence>
<feature type="region of interest" description="Disordered" evidence="5">
    <location>
        <begin position="1110"/>
        <end position="1150"/>
    </location>
</feature>
<evidence type="ECO:0000313" key="9">
    <source>
        <dbReference type="EMBL" id="KAA6411243.1"/>
    </source>
</evidence>
<feature type="compositionally biased region" description="Basic and acidic residues" evidence="5">
    <location>
        <begin position="1858"/>
        <end position="1910"/>
    </location>
</feature>
<dbReference type="GO" id="GO:0006406">
    <property type="term" value="P:mRNA export from nucleus"/>
    <property type="evidence" value="ECO:0007669"/>
    <property type="project" value="InterPro"/>
</dbReference>
<dbReference type="PANTHER" id="PTHR21597:SF0">
    <property type="entry name" value="THO COMPLEX SUBUNIT 2"/>
    <property type="match status" value="1"/>
</dbReference>
<sequence length="2430" mass="267946">MSPPPPPAQRSDESKQPTAPRPPTPTSVVPQQTTAQDGPSSSTYSFEYLTKERLDNWYSTGRKNLVDIGVQARIDEDPMLLGTIFQEIVRAGFEGRIDPAVAGAIVKDILGDSVMPKHSPAEVDNRPHQSLFDAQSLFLDCLSVLTEVEHTHSALKIILQSSSIPPLLVRQELESPFLEHLDMIRNTFVRVGIRQQTNLLYRQSNYNLLREETEGYSKLITELFTTSSNEPPTSDVVEDTFERVKGMIGAFDLDVGRVLDVTLDVFAAVLVKQYRFFVKYLRASSWWPQEKTLPGIAPASQHSGTLPRWALPGSSGWTTTEDEREELASARDNRDKLFWERVREVGMSSFFEIGGRRVEKSTLEASLEHGNDENTSQLDDDRKWIEATGTLPPSGNKVAAQVLGFKLRFYSSSARDPNDILPVNLIYLAALLIKVGFISLRDLYPHLWPADEAMGAVKEEKMKEKAERERLNRPGGGAMNALMTAGALADDTLPALGRLREADGNRGVPPKVETLGGKEKASTPAPAEEKEQLPEPSDQKVQLLKSLLCIGALPESLYILGRFPWLVDAFPDLPEHIHRILHHCLSKVYEPLQPLRDRVGLRDQQKLPDADQSGVPKGQLRLADAPARKVLRWAQLDKDDTNEGMDYRFYWDDWADNVPVCQSVDDVFLLCGTLLNYIGVKIGQDPALLLKIARIGNHSLANDSSDANLARWTDLSKRLLVPALSLTKCNPGVVNEMFELIKHFSTPTRYSIYAEWYSGQTSRLPDIKAAFDQARAETRDVLKRISKTNVKPMARALAKVAYASPGIVFSVAIGQIESYDNLIEVVVECARYFTYLGYDVLTWSLMSSLGGKGRNRVQADGMLTSRWLQALSLFAGKVFKRYSIMSPTPILQYVTDQLRKSNSTDLIVLEEITSSMAGIVSDTNFNEAQVLCMAGGEVLQAQTMLQLLDRRHESKITARRLMKSLIEPRLAGQLLIAIAQERQTCVFKVPESDAHLKLLGNLFDEIHRVLTQYLDLLRSNMSIREFDALLPDVSGLIGEFGIEPNVAFWISRPSIAAAVAEADMDAAKQVVERKEAHVTKVPTESTDVDMDDSGIVPTVQSDTTALELQEGLVTTSNGSPNGDQKDLEMKDSSPPASTATPSALAKPNGVQQPWHPVLQKIIESIRPVLPQQTWEVLSVPFYVTFWQLSLRDMLVPTQSYEDEISRQKKKIVAINSDRTDISLAGTQKKERAKKDLNDLQDRLRAELKDHVSTYSQTRSRLQKEKDHWFAGAWGKWDAINTALIEHCFLPRILISPVDAMYAFKLLKFLHSSGAANFRTMGVLDHIFREKRLTSLIFVCTSKEAENIGRFLNEVLRDLGRWHADKTLFEKEAFGTKKDLPGFAKKLSSEKVIDTFMDFEEFRRILLKWHRNLNSALKTCLSGGEYMHIRNAIIILKAVFQYFPAVNWMGHSLVASVTELSKSESREDLKIAATSLLGNLRRREKEWVLPQAFNLNESLNGTNGARATSARPPTPQPSAEPARALRAEAAEFQPGRSSLNGSPGLVTPASGKLEVEDGEIEDAKLADAATKMETPTVTVQQPQSTPGESASTGPEPTPAPTKSGLLNVKDQDPGSQPVSEMPGQPPTRTTTPQPQPQTAREEPTAVLIAAANQPSIPIPARPDLGRPTPDAANSRTQHSLPTRPEVLPPRGNDHRIPDRPGDYGGRELPRDARYAEHGHNNRAGEMLRDRLPERQNIGPSTRGYDRTGERPISSDRERTDSGWGLDKTLPARPPADDRYGALNTRDSRPAVRDERLDRPSRDRLNGEPLYNARNADLQGHSSRDSPMAPPRSNLPQHPDRVALIHGGQEVERGNNMNNHSERRSDPARYDSHPRIERGSRPPSPHRRDDRRPPRYDLRNEDRPLGDGRRPISDVAHSHSSRYEEHHPPTAPRVDRPGAISNSSLNDRAREIIRPTAPAAPPADPNHGRLNHDSSGNARQAESQYGRLNPGSDVPSGPRLPNGTHPPSNRGGRNLSAPQPHINTQQTQASFNHQLPSPTVPDRQAPTGPASTRGGTWSSMQFSRPPSLPSSAPQTPATETPDISGIHPDRLKTIQRSEALQPSSTPSQGAASRATSQQSSASVSTQQQPPAGPRAPNDQQPTSPVGPSPSNRIPPTGPSFGGGGGGSGGAGGRGRGDKRFADIQNVLQQAGSGPNGPDTRSGQGASIRGRGGRNNTANVNAPGNTGSGPPTPGLGGRSDPLMGRPDSFQPRPDLFAGRGSGASTPQHHADDEQSYGRGGRRDSGRDSGRESAREGGERRATRHGRGSREHSTDRPPQGAPLSSRMEEERPPPPRRDEHRDLRSRGGGASAAGDRDPARKEFRDRDRRPDSDRREMEEWGGQRGGPAPGPDRRAERDRRDGGSGMMRRKRGHGSEDGPPDRGHGDGKRPRRLP</sequence>
<proteinExistence type="inferred from homology"/>
<evidence type="ECO:0000259" key="6">
    <source>
        <dbReference type="Pfam" id="PF11262"/>
    </source>
</evidence>
<dbReference type="InterPro" id="IPR021726">
    <property type="entry name" value="THO_THOC2_N"/>
</dbReference>
<feature type="compositionally biased region" description="Polar residues" evidence="5">
    <location>
        <begin position="1110"/>
        <end position="1122"/>
    </location>
</feature>
<feature type="compositionally biased region" description="Polar residues" evidence="5">
    <location>
        <begin position="2047"/>
        <end position="2076"/>
    </location>
</feature>
<feature type="compositionally biased region" description="Basic and acidic residues" evidence="5">
    <location>
        <begin position="2277"/>
        <end position="2297"/>
    </location>
</feature>
<feature type="compositionally biased region" description="Low complexity" evidence="5">
    <location>
        <begin position="1625"/>
        <end position="1637"/>
    </location>
</feature>
<feature type="domain" description="THO complex subunit 2 N-terminal" evidence="8">
    <location>
        <begin position="49"/>
        <end position="795"/>
    </location>
</feature>
<feature type="compositionally biased region" description="Gly residues" evidence="5">
    <location>
        <begin position="2157"/>
        <end position="2171"/>
    </location>
</feature>
<feature type="compositionally biased region" description="Basic and acidic residues" evidence="5">
    <location>
        <begin position="1836"/>
        <end position="1851"/>
    </location>
</feature>
<feature type="compositionally biased region" description="Low complexity" evidence="5">
    <location>
        <begin position="26"/>
        <end position="36"/>
    </location>
</feature>
<evidence type="ECO:0000313" key="10">
    <source>
        <dbReference type="Proteomes" id="UP000324767"/>
    </source>
</evidence>
<dbReference type="Proteomes" id="UP000324767">
    <property type="component" value="Unassembled WGS sequence"/>
</dbReference>
<feature type="region of interest" description="Disordered" evidence="5">
    <location>
        <begin position="1497"/>
        <end position="1556"/>
    </location>
</feature>
<feature type="region of interest" description="Disordered" evidence="5">
    <location>
        <begin position="1077"/>
        <end position="1096"/>
    </location>
</feature>
<comment type="subcellular location">
    <subcellularLocation>
        <location evidence="1">Nucleus</location>
    </subcellularLocation>
</comment>
<evidence type="ECO:0000256" key="1">
    <source>
        <dbReference type="ARBA" id="ARBA00004123"/>
    </source>
</evidence>
<evidence type="ECO:0000256" key="2">
    <source>
        <dbReference type="ARBA" id="ARBA00007857"/>
    </source>
</evidence>
<feature type="compositionally biased region" description="Basic and acidic residues" evidence="5">
    <location>
        <begin position="2322"/>
        <end position="2341"/>
    </location>
</feature>
<comment type="similarity">
    <text evidence="2">Belongs to the THOC2 family.</text>
</comment>
<dbReference type="InterPro" id="IPR021418">
    <property type="entry name" value="THO_THOC2_C"/>
</dbReference>
<evidence type="ECO:0000259" key="8">
    <source>
        <dbReference type="Pfam" id="PF16134"/>
    </source>
</evidence>
<keyword evidence="4" id="KW-0539">Nucleus</keyword>
<feature type="compositionally biased region" description="Polar residues" evidence="5">
    <location>
        <begin position="2183"/>
        <end position="2202"/>
    </location>
</feature>